<evidence type="ECO:0000256" key="1">
    <source>
        <dbReference type="SAM" id="MobiDB-lite"/>
    </source>
</evidence>
<accession>A0A0P1BES6</accession>
<organism evidence="3 4">
    <name type="scientific">Ceraceosorus bombacis</name>
    <dbReference type="NCBI Taxonomy" id="401625"/>
    <lineage>
        <taxon>Eukaryota</taxon>
        <taxon>Fungi</taxon>
        <taxon>Dikarya</taxon>
        <taxon>Basidiomycota</taxon>
        <taxon>Ustilaginomycotina</taxon>
        <taxon>Exobasidiomycetes</taxon>
        <taxon>Ceraceosorales</taxon>
        <taxon>Ceraceosoraceae</taxon>
        <taxon>Ceraceosorus</taxon>
    </lineage>
</organism>
<feature type="region of interest" description="Disordered" evidence="1">
    <location>
        <begin position="671"/>
        <end position="735"/>
    </location>
</feature>
<feature type="region of interest" description="Disordered" evidence="1">
    <location>
        <begin position="452"/>
        <end position="571"/>
    </location>
</feature>
<proteinExistence type="predicted"/>
<dbReference type="EMBL" id="CCYA01000243">
    <property type="protein sequence ID" value="CEH14631.1"/>
    <property type="molecule type" value="Genomic_DNA"/>
</dbReference>
<reference evidence="4" key="1">
    <citation type="submission" date="2014-09" db="EMBL/GenBank/DDBJ databases">
        <authorList>
            <person name="Sharma Rahul"/>
            <person name="Thines Marco"/>
        </authorList>
    </citation>
    <scope>NUCLEOTIDE SEQUENCE [LARGE SCALE GENOMIC DNA]</scope>
</reference>
<feature type="region of interest" description="Disordered" evidence="1">
    <location>
        <begin position="395"/>
        <end position="417"/>
    </location>
</feature>
<feature type="compositionally biased region" description="Polar residues" evidence="1">
    <location>
        <begin position="93"/>
        <end position="107"/>
    </location>
</feature>
<feature type="compositionally biased region" description="Low complexity" evidence="1">
    <location>
        <begin position="478"/>
        <end position="490"/>
    </location>
</feature>
<sequence>MALRATRLSLRIALLLAVAIAAVRPAAAIPLAPSNDGNQPQSSVLDSRLEHGCSWQERRVGNCYNGRSIKTTDALAERATTETDDLDGRKSMSLLSRSGASPKSSMLDSRLERGCSWQELRVGNCYRSIMDELSGVVQALRKRSTADRLSRRDDHDSTALGPRAIHALGEPGTISLVVRDDYACYCIANPSECSWQGPPPICSRSVKADHAGTALVDRATNAVVESGSISLVTRDNSNICWCIANPSSCIWHGPPVNCRRSIAESNPLSHIAEQIELERRADKTLTVSAADASAELKRRQLNPIYCEQHPTAPGCGHPNKRDLAGAAASAGRSAAILPRQSEYCMYFPLDPDCQPMKPPGPGGGGEHPPRRSLASVGASSEEYAELLRRLDPPTFCSTHPNAPNCKPPRKRSVEDAPKTVNMGESLTRRHFCDHHPDAPDCSTTSELARRDGPGPFCASHSTAPECQGTKLSPRKRSSSSGSDAGVSSLPQTRRSEPCEYGKDCPDSEPSKRSASAMLSVDASPRELQHEDSKQSDAATLERRLNHSPCPPNEPLCGYASPPPPKRSASSALGMIDGSAKLLPRLAASPACIKDPTSFACTGKPPRRRSEREVDRRENSPHVGLLARATACSSPFPDPACYGIQNPPHRRSMKEARSVPTMEPIEQRAQSLKPCGKLPPGAQCQGGGSPPPKRSVEQIRQTDGAQPGCPGTPAGYGCPGIPKYTEPDPENPGVPP</sequence>
<feature type="region of interest" description="Disordered" evidence="1">
    <location>
        <begin position="355"/>
        <end position="377"/>
    </location>
</feature>
<feature type="signal peptide" evidence="2">
    <location>
        <begin position="1"/>
        <end position="28"/>
    </location>
</feature>
<feature type="chain" id="PRO_5006059439" evidence="2">
    <location>
        <begin position="29"/>
        <end position="735"/>
    </location>
</feature>
<feature type="region of interest" description="Disordered" evidence="1">
    <location>
        <begin position="596"/>
        <end position="621"/>
    </location>
</feature>
<name>A0A0P1BES6_9BASI</name>
<evidence type="ECO:0000256" key="2">
    <source>
        <dbReference type="SAM" id="SignalP"/>
    </source>
</evidence>
<dbReference type="Proteomes" id="UP000054845">
    <property type="component" value="Unassembled WGS sequence"/>
</dbReference>
<feature type="compositionally biased region" description="Basic and acidic residues" evidence="1">
    <location>
        <begin position="493"/>
        <end position="511"/>
    </location>
</feature>
<keyword evidence="4" id="KW-1185">Reference proteome</keyword>
<feature type="compositionally biased region" description="Basic and acidic residues" evidence="1">
    <location>
        <begin position="607"/>
        <end position="619"/>
    </location>
</feature>
<dbReference type="OrthoDB" id="10471240at2759"/>
<feature type="compositionally biased region" description="Basic and acidic residues" evidence="1">
    <location>
        <begin position="523"/>
        <end position="544"/>
    </location>
</feature>
<feature type="region of interest" description="Disordered" evidence="1">
    <location>
        <begin position="78"/>
        <end position="107"/>
    </location>
</feature>
<protein>
    <submittedName>
        <fullName evidence="3">Uncharacterized protein</fullName>
    </submittedName>
</protein>
<dbReference type="AlphaFoldDB" id="A0A0P1BES6"/>
<evidence type="ECO:0000313" key="3">
    <source>
        <dbReference type="EMBL" id="CEH14631.1"/>
    </source>
</evidence>
<keyword evidence="2" id="KW-0732">Signal</keyword>
<evidence type="ECO:0000313" key="4">
    <source>
        <dbReference type="Proteomes" id="UP000054845"/>
    </source>
</evidence>
<feature type="region of interest" description="Disordered" evidence="1">
    <location>
        <begin position="641"/>
        <end position="660"/>
    </location>
</feature>
<feature type="compositionally biased region" description="Basic and acidic residues" evidence="1">
    <location>
        <begin position="78"/>
        <end position="90"/>
    </location>
</feature>